<feature type="transmembrane region" description="Helical" evidence="1">
    <location>
        <begin position="35"/>
        <end position="55"/>
    </location>
</feature>
<name>A0AAC9TWR9_9GAMM</name>
<dbReference type="AlphaFoldDB" id="A0AAC9TWR9"/>
<dbReference type="InterPro" id="IPR021836">
    <property type="entry name" value="DUF3429"/>
</dbReference>
<proteinExistence type="predicted"/>
<dbReference type="PANTHER" id="PTHR15887">
    <property type="entry name" value="TRANSMEMBRANE PROTEIN 69"/>
    <property type="match status" value="1"/>
</dbReference>
<dbReference type="Proteomes" id="UP000318758">
    <property type="component" value="Chromosome"/>
</dbReference>
<dbReference type="Proteomes" id="UP000198233">
    <property type="component" value="Chromosome"/>
</dbReference>
<dbReference type="Pfam" id="PF11911">
    <property type="entry name" value="DUF3429"/>
    <property type="match status" value="1"/>
</dbReference>
<evidence type="ECO:0000256" key="1">
    <source>
        <dbReference type="SAM" id="Phobius"/>
    </source>
</evidence>
<evidence type="ECO:0000313" key="3">
    <source>
        <dbReference type="EMBL" id="QDF74312.1"/>
    </source>
</evidence>
<organism evidence="2 4">
    <name type="scientific">Shewanella marisflavi</name>
    <dbReference type="NCBI Taxonomy" id="260364"/>
    <lineage>
        <taxon>Bacteria</taxon>
        <taxon>Pseudomonadati</taxon>
        <taxon>Pseudomonadota</taxon>
        <taxon>Gammaproteobacteria</taxon>
        <taxon>Alteromonadales</taxon>
        <taxon>Shewanellaceae</taxon>
        <taxon>Shewanella</taxon>
    </lineage>
</organism>
<dbReference type="RefSeq" id="WP_033539936.1">
    <property type="nucleotide sequence ID" value="NZ_CP022272.1"/>
</dbReference>
<accession>A0AAC9TWR9</accession>
<feature type="transmembrane region" description="Helical" evidence="1">
    <location>
        <begin position="67"/>
        <end position="84"/>
    </location>
</feature>
<keyword evidence="1" id="KW-0812">Transmembrane</keyword>
<evidence type="ECO:0000313" key="2">
    <source>
        <dbReference type="EMBL" id="ASJ95750.1"/>
    </source>
</evidence>
<keyword evidence="1" id="KW-0472">Membrane</keyword>
<feature type="transmembrane region" description="Helical" evidence="1">
    <location>
        <begin position="7"/>
        <end position="29"/>
    </location>
</feature>
<reference evidence="2 4" key="1">
    <citation type="submission" date="2017-06" db="EMBL/GenBank/DDBJ databases">
        <title>Complete genome sequence of Shewanella marisflavi EP1 associated with anaerobic 2,4-dinitrotoluene reduction and salt tolerance.</title>
        <authorList>
            <person name="Huang J."/>
        </authorList>
    </citation>
    <scope>NUCLEOTIDE SEQUENCE [LARGE SCALE GENOMIC DNA]</scope>
    <source>
        <strain evidence="2 4">EP1</strain>
    </source>
</reference>
<dbReference type="EMBL" id="CP041153">
    <property type="protein sequence ID" value="QDF74312.1"/>
    <property type="molecule type" value="Genomic_DNA"/>
</dbReference>
<dbReference type="PANTHER" id="PTHR15887:SF1">
    <property type="entry name" value="TRANSMEMBRANE PROTEIN 69"/>
    <property type="match status" value="1"/>
</dbReference>
<sequence>MSKTYSMLGYAGLLPFILSTCLMLTGLTFFSLDPFMLFTTYSAIILSFLAGTLWGRESCKVHYLTEDKLLIISNVVSVAAWVAIVVNHLYVSLLILSVGYLVVYLKDRQQWREKTLSDEYIQLRTRLTAVAVLCHLIILGAAIS</sequence>
<dbReference type="EMBL" id="CP022272">
    <property type="protein sequence ID" value="ASJ95750.1"/>
    <property type="molecule type" value="Genomic_DNA"/>
</dbReference>
<keyword evidence="5" id="KW-1185">Reference proteome</keyword>
<reference evidence="3 5" key="2">
    <citation type="submission" date="2019-06" db="EMBL/GenBank/DDBJ databases">
        <title>Complete genome of Shewanella marisflavi ECSMB14101, a mussel settlement-inducing bacterium isolated from East China Sea.</title>
        <authorList>
            <person name="Yang J."/>
            <person name="Liang X."/>
            <person name="Chang R."/>
            <person name="Peng L."/>
        </authorList>
    </citation>
    <scope>NUCLEOTIDE SEQUENCE [LARGE SCALE GENOMIC DNA]</scope>
    <source>
        <strain evidence="3 5">ECSMB14101</strain>
    </source>
</reference>
<keyword evidence="1" id="KW-1133">Transmembrane helix</keyword>
<feature type="transmembrane region" description="Helical" evidence="1">
    <location>
        <begin position="127"/>
        <end position="143"/>
    </location>
</feature>
<protein>
    <submittedName>
        <fullName evidence="3">DUF3429 domain-containing protein</fullName>
    </submittedName>
</protein>
<evidence type="ECO:0000313" key="4">
    <source>
        <dbReference type="Proteomes" id="UP000198233"/>
    </source>
</evidence>
<feature type="transmembrane region" description="Helical" evidence="1">
    <location>
        <begin position="90"/>
        <end position="106"/>
    </location>
</feature>
<evidence type="ECO:0000313" key="5">
    <source>
        <dbReference type="Proteomes" id="UP000318758"/>
    </source>
</evidence>
<gene>
    <name evidence="2" type="ORF">CFF01_03605</name>
    <name evidence="3" type="ORF">FGA12_03530</name>
</gene>
<dbReference type="KEGG" id="smav:CFF01_03605"/>